<protein>
    <recommendedName>
        <fullName evidence="1">UBC core domain-containing protein</fullName>
    </recommendedName>
</protein>
<gene>
    <name evidence="2" type="ORF">VSP0166_LOCUS4129</name>
</gene>
<dbReference type="InterPro" id="IPR016135">
    <property type="entry name" value="UBQ-conjugating_enzyme/RWD"/>
</dbReference>
<dbReference type="Pfam" id="PF00179">
    <property type="entry name" value="UQ_con"/>
    <property type="match status" value="1"/>
</dbReference>
<dbReference type="EMBL" id="HBKP01005773">
    <property type="protein sequence ID" value="CAE2208149.1"/>
    <property type="molecule type" value="Transcribed_RNA"/>
</dbReference>
<name>A0A7S4M8L9_9EUKA</name>
<dbReference type="InterPro" id="IPR000608">
    <property type="entry name" value="UBC"/>
</dbReference>
<accession>A0A7S4M8L9</accession>
<proteinExistence type="predicted"/>
<dbReference type="SUPFAM" id="SSF54495">
    <property type="entry name" value="UBC-like"/>
    <property type="match status" value="1"/>
</dbReference>
<dbReference type="AlphaFoldDB" id="A0A7S4M8L9"/>
<feature type="domain" description="UBC core" evidence="1">
    <location>
        <begin position="4"/>
        <end position="149"/>
    </location>
</feature>
<evidence type="ECO:0000313" key="2">
    <source>
        <dbReference type="EMBL" id="CAE2208149.1"/>
    </source>
</evidence>
<dbReference type="Gene3D" id="3.10.110.10">
    <property type="entry name" value="Ubiquitin Conjugating Enzyme"/>
    <property type="match status" value="1"/>
</dbReference>
<reference evidence="2" key="1">
    <citation type="submission" date="2021-01" db="EMBL/GenBank/DDBJ databases">
        <authorList>
            <person name="Corre E."/>
            <person name="Pelletier E."/>
            <person name="Niang G."/>
            <person name="Scheremetjew M."/>
            <person name="Finn R."/>
            <person name="Kale V."/>
            <person name="Holt S."/>
            <person name="Cochrane G."/>
            <person name="Meng A."/>
            <person name="Brown T."/>
            <person name="Cohen L."/>
        </authorList>
    </citation>
    <scope>NUCLEOTIDE SEQUENCE</scope>
    <source>
        <strain evidence="2">DIVA3 518/3/11/1/6</strain>
    </source>
</reference>
<dbReference type="PANTHER" id="PTHR24068">
    <property type="entry name" value="UBIQUITIN-CONJUGATING ENZYME E2"/>
    <property type="match status" value="1"/>
</dbReference>
<dbReference type="PROSITE" id="PS50127">
    <property type="entry name" value="UBC_2"/>
    <property type="match status" value="1"/>
</dbReference>
<evidence type="ECO:0000259" key="1">
    <source>
        <dbReference type="PROSITE" id="PS50127"/>
    </source>
</evidence>
<dbReference type="SMART" id="SM00212">
    <property type="entry name" value="UBCc"/>
    <property type="match status" value="1"/>
</dbReference>
<organism evidence="2">
    <name type="scientific">Vannella robusta</name>
    <dbReference type="NCBI Taxonomy" id="1487602"/>
    <lineage>
        <taxon>Eukaryota</taxon>
        <taxon>Amoebozoa</taxon>
        <taxon>Discosea</taxon>
        <taxon>Flabellinia</taxon>
        <taxon>Vannellidae</taxon>
        <taxon>Vannella</taxon>
    </lineage>
</organism>
<sequence length="149" mass="17053">MNSNTVNRIESEILEFCNNPAASYTAGITSSLFEWTANILGPPGSPYEGGVFFLDIRLPDNYPYECPKVLFRTRIYHCNINCRGEIYSSLLNGNWTSDLSVSDILSEIHDMLVHPNLDLPLVLNVRDEYVNNRELFNEKAKEWTKRFAS</sequence>